<name>A0A7S3VBL2_9STRA</name>
<feature type="signal peptide" evidence="1">
    <location>
        <begin position="1"/>
        <end position="33"/>
    </location>
</feature>
<reference evidence="2" key="1">
    <citation type="submission" date="2021-01" db="EMBL/GenBank/DDBJ databases">
        <authorList>
            <person name="Corre E."/>
            <person name="Pelletier E."/>
            <person name="Niang G."/>
            <person name="Scheremetjew M."/>
            <person name="Finn R."/>
            <person name="Kale V."/>
            <person name="Holt S."/>
            <person name="Cochrane G."/>
            <person name="Meng A."/>
            <person name="Brown T."/>
            <person name="Cohen L."/>
        </authorList>
    </citation>
    <scope>NUCLEOTIDE SEQUENCE</scope>
    <source>
        <strain evidence="2">MM31A-1</strain>
    </source>
</reference>
<dbReference type="EMBL" id="HBIO01019456">
    <property type="protein sequence ID" value="CAE0470126.1"/>
    <property type="molecule type" value="Transcribed_RNA"/>
</dbReference>
<evidence type="ECO:0008006" key="3">
    <source>
        <dbReference type="Google" id="ProtNLM"/>
    </source>
</evidence>
<evidence type="ECO:0000313" key="2">
    <source>
        <dbReference type="EMBL" id="CAE0470126.1"/>
    </source>
</evidence>
<evidence type="ECO:0000256" key="1">
    <source>
        <dbReference type="SAM" id="SignalP"/>
    </source>
</evidence>
<accession>A0A7S3VBL2</accession>
<protein>
    <recommendedName>
        <fullName evidence="3">Fe2OG dioxygenase domain-containing protein</fullName>
    </recommendedName>
</protein>
<proteinExistence type="predicted"/>
<gene>
    <name evidence="2" type="ORF">CDEB00056_LOCUS14979</name>
</gene>
<dbReference type="AlphaFoldDB" id="A0A7S3VBL2"/>
<feature type="chain" id="PRO_5031287536" description="Fe2OG dioxygenase domain-containing protein" evidence="1">
    <location>
        <begin position="34"/>
        <end position="448"/>
    </location>
</feature>
<sequence>MAKQSLHSSKMFTIPFCIILGAATICFSRAAAAAATSSGETTTSSYIDETCIDPEASANTNIAADTTSSDSDISASPLAKARTLKAPLASATEDAEFEHSTFWEDNGSLLKDAWAEWEEEMHPNSFQGAGKLVDGSFINPVLSMALEDAFSNPSELMEASVKSNWMNSNHDEEHHPTLLPKGVYATQLLTPSGVSHIRTLLDMATTSGIPTRRPNGMNRHGIILDPNVDGAVPVKALLNLVEEELNNRVVRPVGRMLFPDRVGCEDDLSYFAFTIRYDGSEDDDNDNDNDDNDESSTLKRDVKLKEHRDASIVTLNINLNLPEEGYTGSEVYFRDFPSADDDSTDSSVPENNYEWDVISPGDDKNGGTVQFSPGMAIIHLGAHRHGSLPISLSADSDKNSSSKRYNLVIWLFGEDGDVRIAPYEKEDQMTVAERWRGCNHTQEVFAFN</sequence>
<keyword evidence="1" id="KW-0732">Signal</keyword>
<organism evidence="2">
    <name type="scientific">Chaetoceros debilis</name>
    <dbReference type="NCBI Taxonomy" id="122233"/>
    <lineage>
        <taxon>Eukaryota</taxon>
        <taxon>Sar</taxon>
        <taxon>Stramenopiles</taxon>
        <taxon>Ochrophyta</taxon>
        <taxon>Bacillariophyta</taxon>
        <taxon>Coscinodiscophyceae</taxon>
        <taxon>Chaetocerotophycidae</taxon>
        <taxon>Chaetocerotales</taxon>
        <taxon>Chaetocerotaceae</taxon>
        <taxon>Chaetoceros</taxon>
    </lineage>
</organism>